<evidence type="ECO:0000313" key="2">
    <source>
        <dbReference type="WBParaSite" id="RSKR_0000284200.1"/>
    </source>
</evidence>
<reference evidence="2" key="1">
    <citation type="submission" date="2016-11" db="UniProtKB">
        <authorList>
            <consortium name="WormBaseParasite"/>
        </authorList>
    </citation>
    <scope>IDENTIFICATION</scope>
    <source>
        <strain evidence="2">KR3021</strain>
    </source>
</reference>
<sequence>MEKTKNTSKHLLLFDVDGTLTLSRKKILPEHWSYWKDLSKNHSLGIVGGSDFNKICDQLNVSKDELFQTFHHVFPENGLTGYIYGQEIPKQSLLSFLGEDKYAGLINYVFELFSTVQIPKKRGNFVELRNGMVNISPIGRDCSQEERDEFAVYDAKHHIRNKIVEKLREKFEDYNLDFTIGGQISIDIFPLGWDKTFCLQYIENTFESIHFFGDRTDPGGNDHALYNDRRVKGTKVTSPAETITFVQDLVVKWSRFGKVYLYDVLFVAGKLLATGDTTGYILIWEEKKDSECLPVKAAVGDDEDSVPNKENWKVIKTFSLNSDITYLAWSPCGKSVAVSSNKDELAIFDVAKGSKTFYSSAFRSFVNGISWDPRGGHFLATLSTDRKLDIVNVAKAQKVQSIGRVKFPATESPSFNIPEREFHIFHNSQLITFSRGLSYSPCGELLVAPSGVFEFADKNVNGSFVFSRAGLAEGVPLLFLRNLIPTSRVAFSPVYYKLRHESTANYSGLPYRVVFAICDTNTVHIYDSQTDVAISYVDKIHYDALTDMSWSHDGRMLIISSLEGYNSFLSFKVDGLGEILEEAPTQFSSPQMFTYKEKVIKKRTKKATTKAPENVNNEIGCGQISEVVSNGVEQESGVVNNEVVKVKKATLKFVQKSKVNAIEEAE</sequence>
<organism evidence="1 2">
    <name type="scientific">Rhabditophanes sp. KR3021</name>
    <dbReference type="NCBI Taxonomy" id="114890"/>
    <lineage>
        <taxon>Eukaryota</taxon>
        <taxon>Metazoa</taxon>
        <taxon>Ecdysozoa</taxon>
        <taxon>Nematoda</taxon>
        <taxon>Chromadorea</taxon>
        <taxon>Rhabditida</taxon>
        <taxon>Tylenchina</taxon>
        <taxon>Panagrolaimomorpha</taxon>
        <taxon>Strongyloidoidea</taxon>
        <taxon>Alloionematidae</taxon>
        <taxon>Rhabditophanes</taxon>
    </lineage>
</organism>
<proteinExistence type="predicted"/>
<protein>
    <submittedName>
        <fullName evidence="2">Phosphomannomutase</fullName>
    </submittedName>
</protein>
<dbReference type="Proteomes" id="UP000095286">
    <property type="component" value="Unplaced"/>
</dbReference>
<name>A0AC35TP12_9BILA</name>
<accession>A0AC35TP12</accession>
<evidence type="ECO:0000313" key="1">
    <source>
        <dbReference type="Proteomes" id="UP000095286"/>
    </source>
</evidence>
<dbReference type="WBParaSite" id="RSKR_0000284200.1">
    <property type="protein sequence ID" value="RSKR_0000284200.1"/>
    <property type="gene ID" value="RSKR_0000284200"/>
</dbReference>